<gene>
    <name evidence="2" type="ORF">DAMNIGENAA_16710</name>
</gene>
<dbReference type="InterPro" id="IPR002645">
    <property type="entry name" value="STAS_dom"/>
</dbReference>
<dbReference type="Pfam" id="PF01740">
    <property type="entry name" value="STAS"/>
    <property type="match status" value="1"/>
</dbReference>
<proteinExistence type="predicted"/>
<dbReference type="Gene3D" id="3.30.750.24">
    <property type="entry name" value="STAS domain"/>
    <property type="match status" value="1"/>
</dbReference>
<feature type="domain" description="STAS" evidence="1">
    <location>
        <begin position="14"/>
        <end position="105"/>
    </location>
</feature>
<reference evidence="2" key="1">
    <citation type="submission" date="2022-12" db="EMBL/GenBank/DDBJ databases">
        <title>Reference genome sequencing for broad-spectrum identification of bacterial and archaeal isolates by mass spectrometry.</title>
        <authorList>
            <person name="Sekiguchi Y."/>
            <person name="Tourlousse D.M."/>
        </authorList>
    </citation>
    <scope>NUCLEOTIDE SEQUENCE</scope>
    <source>
        <strain evidence="2">ASRB1</strain>
    </source>
</reference>
<dbReference type="SUPFAM" id="SSF52091">
    <property type="entry name" value="SpoIIaa-like"/>
    <property type="match status" value="1"/>
</dbReference>
<dbReference type="AlphaFoldDB" id="A0A9W6D461"/>
<sequence>MSLKFYQNEPHEAVVQLEGAFDFNTAADIRKELIKIAKIKGLKTLEIDFSLTSKLDTAGIAVLVEVFRLLRRKGGEFNLVGLNENARQMIRLARLGEVFDKENQL</sequence>
<dbReference type="Proteomes" id="UP001144372">
    <property type="component" value="Unassembled WGS sequence"/>
</dbReference>
<keyword evidence="3" id="KW-1185">Reference proteome</keyword>
<protein>
    <recommendedName>
        <fullName evidence="1">STAS domain-containing protein</fullName>
    </recommendedName>
</protein>
<dbReference type="EMBL" id="BSDR01000001">
    <property type="protein sequence ID" value="GLI34238.1"/>
    <property type="molecule type" value="Genomic_DNA"/>
</dbReference>
<organism evidence="2 3">
    <name type="scientific">Desulforhabdus amnigena</name>
    <dbReference type="NCBI Taxonomy" id="40218"/>
    <lineage>
        <taxon>Bacteria</taxon>
        <taxon>Pseudomonadati</taxon>
        <taxon>Thermodesulfobacteriota</taxon>
        <taxon>Syntrophobacteria</taxon>
        <taxon>Syntrophobacterales</taxon>
        <taxon>Syntrophobacteraceae</taxon>
        <taxon>Desulforhabdus</taxon>
    </lineage>
</organism>
<name>A0A9W6D461_9BACT</name>
<dbReference type="PROSITE" id="PS50801">
    <property type="entry name" value="STAS"/>
    <property type="match status" value="1"/>
</dbReference>
<dbReference type="PANTHER" id="PTHR33495">
    <property type="entry name" value="ANTI-SIGMA FACTOR ANTAGONIST TM_1081-RELATED-RELATED"/>
    <property type="match status" value="1"/>
</dbReference>
<evidence type="ECO:0000259" key="1">
    <source>
        <dbReference type="PROSITE" id="PS50801"/>
    </source>
</evidence>
<dbReference type="GO" id="GO:0043856">
    <property type="term" value="F:anti-sigma factor antagonist activity"/>
    <property type="evidence" value="ECO:0007669"/>
    <property type="project" value="TreeGrafter"/>
</dbReference>
<accession>A0A9W6D461</accession>
<comment type="caution">
    <text evidence="2">The sequence shown here is derived from an EMBL/GenBank/DDBJ whole genome shotgun (WGS) entry which is preliminary data.</text>
</comment>
<dbReference type="CDD" id="cd07043">
    <property type="entry name" value="STAS_anti-anti-sigma_factors"/>
    <property type="match status" value="1"/>
</dbReference>
<dbReference type="InterPro" id="IPR036513">
    <property type="entry name" value="STAS_dom_sf"/>
</dbReference>
<evidence type="ECO:0000313" key="3">
    <source>
        <dbReference type="Proteomes" id="UP001144372"/>
    </source>
</evidence>
<dbReference type="RefSeq" id="WP_281793496.1">
    <property type="nucleotide sequence ID" value="NZ_BSDR01000001.1"/>
</dbReference>
<evidence type="ECO:0000313" key="2">
    <source>
        <dbReference type="EMBL" id="GLI34238.1"/>
    </source>
</evidence>